<dbReference type="EMBL" id="JBHSDU010000015">
    <property type="protein sequence ID" value="MFC4314190.1"/>
    <property type="molecule type" value="Genomic_DNA"/>
</dbReference>
<protein>
    <submittedName>
        <fullName evidence="1">Uncharacterized protein</fullName>
    </submittedName>
</protein>
<dbReference type="Proteomes" id="UP001595904">
    <property type="component" value="Unassembled WGS sequence"/>
</dbReference>
<evidence type="ECO:0000313" key="1">
    <source>
        <dbReference type="EMBL" id="MFC4314190.1"/>
    </source>
</evidence>
<evidence type="ECO:0000313" key="2">
    <source>
        <dbReference type="Proteomes" id="UP001595904"/>
    </source>
</evidence>
<accession>A0ABV8T4Z5</accession>
<reference evidence="2" key="1">
    <citation type="journal article" date="2019" name="Int. J. Syst. Evol. Microbiol.">
        <title>The Global Catalogue of Microorganisms (GCM) 10K type strain sequencing project: providing services to taxonomists for standard genome sequencing and annotation.</title>
        <authorList>
            <consortium name="The Broad Institute Genomics Platform"/>
            <consortium name="The Broad Institute Genome Sequencing Center for Infectious Disease"/>
            <person name="Wu L."/>
            <person name="Ma J."/>
        </authorList>
    </citation>
    <scope>NUCLEOTIDE SEQUENCE [LARGE SCALE GENOMIC DNA]</scope>
    <source>
        <strain evidence="2">CGMCC 1.10759</strain>
    </source>
</reference>
<comment type="caution">
    <text evidence="1">The sequence shown here is derived from an EMBL/GenBank/DDBJ whole genome shotgun (WGS) entry which is preliminary data.</text>
</comment>
<name>A0ABV8T4Z5_9GAMM</name>
<organism evidence="1 2">
    <name type="scientific">Steroidobacter flavus</name>
    <dbReference type="NCBI Taxonomy" id="1842136"/>
    <lineage>
        <taxon>Bacteria</taxon>
        <taxon>Pseudomonadati</taxon>
        <taxon>Pseudomonadota</taxon>
        <taxon>Gammaproteobacteria</taxon>
        <taxon>Steroidobacterales</taxon>
        <taxon>Steroidobacteraceae</taxon>
        <taxon>Steroidobacter</taxon>
    </lineage>
</organism>
<dbReference type="RefSeq" id="WP_380605169.1">
    <property type="nucleotide sequence ID" value="NZ_JBHSDU010000015.1"/>
</dbReference>
<keyword evidence="2" id="KW-1185">Reference proteome</keyword>
<gene>
    <name evidence="1" type="ORF">ACFPN2_34285</name>
</gene>
<sequence length="40" mass="4271">MEVQTQIAQKEADIRVTEARGIAESNRIIAGTQSAASTPK</sequence>
<proteinExistence type="predicted"/>